<dbReference type="InterPro" id="IPR032710">
    <property type="entry name" value="NTF2-like_dom_sf"/>
</dbReference>
<keyword evidence="3" id="KW-0812">Transmembrane</keyword>
<organism evidence="4 5">
    <name type="scientific">Friedmanniomyces endolithicus</name>
    <dbReference type="NCBI Taxonomy" id="329885"/>
    <lineage>
        <taxon>Eukaryota</taxon>
        <taxon>Fungi</taxon>
        <taxon>Dikarya</taxon>
        <taxon>Ascomycota</taxon>
        <taxon>Pezizomycotina</taxon>
        <taxon>Dothideomycetes</taxon>
        <taxon>Dothideomycetidae</taxon>
        <taxon>Mycosphaerellales</taxon>
        <taxon>Teratosphaeriaceae</taxon>
        <taxon>Friedmanniomyces</taxon>
    </lineage>
</organism>
<keyword evidence="3" id="KW-0472">Membrane</keyword>
<evidence type="ECO:0000256" key="3">
    <source>
        <dbReference type="SAM" id="Phobius"/>
    </source>
</evidence>
<sequence>MASQYTAFLNSPTAAHLASDASLVYVTTTTEIKEANAIIKHLQAQQKQAAKKGEKILNVIASQDGACWETEITLQFKAGGGAYLPGMDENLLDEKIVTFPLMHIVRFDSEQKIKQIRLYWDQGTLLKQVDAIGKTGRNWPIKDGHAQVNSINRSLNAGGRNTDLNGSTPAARGPHDVVIQGHKKRDSVTAVKDPHASLALFAPRDPNEDSGPRQFEGPKTAPRESYKAQPRGLDDILSGEETAPIGSTVRSPSPTKMDGFSAKAGAGKHHVNNRLFDENEPSSPPRSPERKKVFMNKQSHFEFGDGEDAAEQNRPMSARGNKKVPTQIDFTSFSVSSSVEDKSRPDYDRHWGDGVQPDESSPVKRPIKHAPRVENESHFSIANSSPAAVHEKSKTLQRQKGMGLYQDPLHADERTAVRPVTNTNNSRRGNDFAPQHTVGEGTPSATEKAKDNTSKNMGSNMSAQTRGDLDSNWDFGTPIQEKKVREAEAGSGSKHKRKRELETTGLNAASDLDEHFMLPSEEARLNVTYWPIGGGHEIALMDDECRRDSVMEADEMVLHDIDGSAVKKQKSTIQSAIDLVPPISFEHLLRRDKKTPDSSQGGSATPQQRDEAERRAQQQAQVEAERAARRRVTPQHVAKAKADNAKREEELRRSLKQVEELGMSSTRQLDDTHYAILEKAAILRSTVASLQQLAEESKRMRAQFEGDATKVEEDTAGTLAGLKNFDEQERTINELVEKLQKSKRDTAELNARLESARERVAAFERRQKEKWSKRRKQWQASWGALVGVLVLVIAVLVFKHRRRLVLEFDLTGGLAEGVAAIRSLPVLQAKASPSQDPYLHRLFDIL</sequence>
<dbReference type="Gene3D" id="3.10.450.50">
    <property type="match status" value="1"/>
</dbReference>
<feature type="region of interest" description="Disordered" evidence="2">
    <location>
        <begin position="589"/>
        <end position="651"/>
    </location>
</feature>
<feature type="region of interest" description="Disordered" evidence="2">
    <location>
        <begin position="201"/>
        <end position="290"/>
    </location>
</feature>
<feature type="compositionally biased region" description="Polar residues" evidence="2">
    <location>
        <begin position="454"/>
        <end position="465"/>
    </location>
</feature>
<feature type="region of interest" description="Disordered" evidence="2">
    <location>
        <begin position="303"/>
        <end position="504"/>
    </location>
</feature>
<protein>
    <submittedName>
        <fullName evidence="4">Uncharacterized protein</fullName>
    </submittedName>
</protein>
<gene>
    <name evidence="4" type="ORF">B0A54_11003</name>
</gene>
<evidence type="ECO:0000313" key="5">
    <source>
        <dbReference type="Proteomes" id="UP000310066"/>
    </source>
</evidence>
<dbReference type="AlphaFoldDB" id="A0A4U0UNJ1"/>
<dbReference type="EMBL" id="NAJP01000052">
    <property type="protein sequence ID" value="TKA37418.1"/>
    <property type="molecule type" value="Genomic_DNA"/>
</dbReference>
<dbReference type="SUPFAM" id="SSF54427">
    <property type="entry name" value="NTF2-like"/>
    <property type="match status" value="1"/>
</dbReference>
<feature type="compositionally biased region" description="Basic and acidic residues" evidence="2">
    <location>
        <begin position="640"/>
        <end position="651"/>
    </location>
</feature>
<dbReference type="STRING" id="329885.A0A4U0UNJ1"/>
<reference evidence="4 5" key="1">
    <citation type="submission" date="2017-03" db="EMBL/GenBank/DDBJ databases">
        <title>Genomes of endolithic fungi from Antarctica.</title>
        <authorList>
            <person name="Coleine C."/>
            <person name="Masonjones S."/>
            <person name="Stajich J.E."/>
        </authorList>
    </citation>
    <scope>NUCLEOTIDE SEQUENCE [LARGE SCALE GENOMIC DNA]</scope>
    <source>
        <strain evidence="4 5">CCFEE 5311</strain>
    </source>
</reference>
<evidence type="ECO:0000313" key="4">
    <source>
        <dbReference type="EMBL" id="TKA37418.1"/>
    </source>
</evidence>
<dbReference type="OrthoDB" id="1162399at2759"/>
<evidence type="ECO:0000256" key="2">
    <source>
        <dbReference type="SAM" id="MobiDB-lite"/>
    </source>
</evidence>
<feature type="transmembrane region" description="Helical" evidence="3">
    <location>
        <begin position="780"/>
        <end position="798"/>
    </location>
</feature>
<name>A0A4U0UNJ1_9PEZI</name>
<comment type="caution">
    <text evidence="4">The sequence shown here is derived from an EMBL/GenBank/DDBJ whole genome shotgun (WGS) entry which is preliminary data.</text>
</comment>
<evidence type="ECO:0000256" key="1">
    <source>
        <dbReference type="SAM" id="Coils"/>
    </source>
</evidence>
<keyword evidence="3" id="KW-1133">Transmembrane helix</keyword>
<keyword evidence="1" id="KW-0175">Coiled coil</keyword>
<dbReference type="Proteomes" id="UP000310066">
    <property type="component" value="Unassembled WGS sequence"/>
</dbReference>
<proteinExistence type="predicted"/>
<feature type="coiled-coil region" evidence="1">
    <location>
        <begin position="725"/>
        <end position="766"/>
    </location>
</feature>
<feature type="compositionally biased region" description="Basic and acidic residues" evidence="2">
    <location>
        <begin position="339"/>
        <end position="352"/>
    </location>
</feature>
<feature type="compositionally biased region" description="Polar residues" evidence="2">
    <location>
        <begin position="597"/>
        <end position="606"/>
    </location>
</feature>
<accession>A0A4U0UNJ1</accession>